<reference evidence="1 2" key="1">
    <citation type="submission" date="2019-06" db="EMBL/GenBank/DDBJ databases">
        <title>Thermococcus indicus sp. nov., a Fe(III)-reducing hyperthermophilic archaeon isolated from the Onnuri vent field of the Central Indian Ocean ridge.</title>
        <authorList>
            <person name="Lim J.K."/>
            <person name="Kim Y.J."/>
            <person name="Kwon K.K."/>
        </authorList>
    </citation>
    <scope>NUCLEOTIDE SEQUENCE [LARGE SCALE GENOMIC DNA]</scope>
    <source>
        <strain evidence="1 2">IOH1</strain>
        <plasmid evidence="1 2">pTI1</plasmid>
    </source>
</reference>
<keyword evidence="1" id="KW-0614">Plasmid</keyword>
<geneLocation type="plasmid" evidence="1 2">
    <name>pTI1</name>
</geneLocation>
<evidence type="ECO:0000313" key="2">
    <source>
        <dbReference type="Proteomes" id="UP000306007"/>
    </source>
</evidence>
<proteinExistence type="predicted"/>
<accession>A0A4Y5SR04</accession>
<dbReference type="AlphaFoldDB" id="A0A4Y5SR04"/>
<keyword evidence="2" id="KW-1185">Reference proteome</keyword>
<protein>
    <submittedName>
        <fullName evidence="1">Uncharacterized protein</fullName>
    </submittedName>
</protein>
<dbReference type="KEGG" id="tic:FH039_12065"/>
<sequence>MVEEKANRIIEEEEDDGVLVVKHVYSVEWTISTPTGKAFHVSIAHEDPEKAKAMALELFEKSKAFLEGGSHGAYSV</sequence>
<name>A0A4Y5SR04_9EURY</name>
<organism evidence="1 2">
    <name type="scientific">Thermococcus indicus</name>
    <dbReference type="NCBI Taxonomy" id="2586643"/>
    <lineage>
        <taxon>Archaea</taxon>
        <taxon>Methanobacteriati</taxon>
        <taxon>Methanobacteriota</taxon>
        <taxon>Thermococci</taxon>
        <taxon>Thermococcales</taxon>
        <taxon>Thermococcaceae</taxon>
        <taxon>Thermococcus</taxon>
    </lineage>
</organism>
<evidence type="ECO:0000313" key="1">
    <source>
        <dbReference type="EMBL" id="QDA32591.1"/>
    </source>
</evidence>
<dbReference type="EMBL" id="CP040847">
    <property type="protein sequence ID" value="QDA32591.1"/>
    <property type="molecule type" value="Genomic_DNA"/>
</dbReference>
<gene>
    <name evidence="1" type="ORF">FH039_12065</name>
</gene>
<dbReference type="RefSeq" id="WP_139681895.1">
    <property type="nucleotide sequence ID" value="NZ_CP040847.1"/>
</dbReference>
<dbReference type="GeneID" id="40475931"/>
<dbReference type="Proteomes" id="UP000306007">
    <property type="component" value="Plasmid pTI1"/>
</dbReference>